<dbReference type="OrthoDB" id="410701at2759"/>
<proteinExistence type="inferred from homology"/>
<keyword evidence="18" id="KW-1185">Reference proteome</keyword>
<dbReference type="UniPathway" id="UPA00659"/>
<keyword evidence="14" id="KW-0812">Transmembrane</keyword>
<evidence type="ECO:0000256" key="14">
    <source>
        <dbReference type="SAM" id="Phobius"/>
    </source>
</evidence>
<dbReference type="PROSITE" id="PS00166">
    <property type="entry name" value="ENOYL_COA_HYDRATASE"/>
    <property type="match status" value="1"/>
</dbReference>
<evidence type="ECO:0000256" key="8">
    <source>
        <dbReference type="ARBA" id="ARBA00023098"/>
    </source>
</evidence>
<feature type="domain" description="3-hydroxyacyl-CoA dehydrogenase C-terminal" evidence="15">
    <location>
        <begin position="516"/>
        <end position="609"/>
    </location>
</feature>
<dbReference type="Pfam" id="PF00378">
    <property type="entry name" value="ECH_1"/>
    <property type="match status" value="1"/>
</dbReference>
<name>A0A2P6NZL6_9EUKA</name>
<dbReference type="InParanoid" id="A0A2P6NZL6"/>
<dbReference type="SUPFAM" id="SSF52096">
    <property type="entry name" value="ClpP/crotonase"/>
    <property type="match status" value="1"/>
</dbReference>
<dbReference type="InterPro" id="IPR006176">
    <property type="entry name" value="3-OHacyl-CoA_DH_NAD-bd"/>
</dbReference>
<organism evidence="17 18">
    <name type="scientific">Planoprotostelium fungivorum</name>
    <dbReference type="NCBI Taxonomy" id="1890364"/>
    <lineage>
        <taxon>Eukaryota</taxon>
        <taxon>Amoebozoa</taxon>
        <taxon>Evosea</taxon>
        <taxon>Variosea</taxon>
        <taxon>Cavosteliida</taxon>
        <taxon>Cavosteliaceae</taxon>
        <taxon>Planoprotostelium</taxon>
    </lineage>
</organism>
<dbReference type="PANTHER" id="PTHR23309">
    <property type="entry name" value="3-HYDROXYACYL-COA DEHYROGENASE"/>
    <property type="match status" value="1"/>
</dbReference>
<keyword evidence="12" id="KW-0511">Multifunctional enzyme</keyword>
<dbReference type="GO" id="GO:0005777">
    <property type="term" value="C:peroxisome"/>
    <property type="evidence" value="ECO:0007669"/>
    <property type="project" value="UniProtKB-SubCell"/>
</dbReference>
<evidence type="ECO:0000256" key="7">
    <source>
        <dbReference type="ARBA" id="ARBA00023027"/>
    </source>
</evidence>
<evidence type="ECO:0000256" key="11">
    <source>
        <dbReference type="ARBA" id="ARBA00023239"/>
    </source>
</evidence>
<comment type="similarity">
    <text evidence="13">Belongs to the enoyl-CoA hydratase/isomerase family.</text>
</comment>
<feature type="domain" description="3-hydroxyacyl-CoA dehydrogenase NAD binding" evidence="16">
    <location>
        <begin position="336"/>
        <end position="513"/>
    </location>
</feature>
<dbReference type="GO" id="GO:0004300">
    <property type="term" value="F:enoyl-CoA hydratase activity"/>
    <property type="evidence" value="ECO:0007669"/>
    <property type="project" value="UniProtKB-ARBA"/>
</dbReference>
<keyword evidence="9" id="KW-0576">Peroxisome</keyword>
<feature type="transmembrane region" description="Helical" evidence="14">
    <location>
        <begin position="336"/>
        <end position="361"/>
    </location>
</feature>
<keyword evidence="14" id="KW-0472">Membrane</keyword>
<gene>
    <name evidence="17" type="ORF">PROFUN_01253</name>
</gene>
<evidence type="ECO:0000256" key="6">
    <source>
        <dbReference type="ARBA" id="ARBA00023002"/>
    </source>
</evidence>
<dbReference type="InterPro" id="IPR029045">
    <property type="entry name" value="ClpP/crotonase-like_dom_sf"/>
</dbReference>
<dbReference type="SUPFAM" id="SSF48179">
    <property type="entry name" value="6-phosphogluconate dehydrogenase C-terminal domain-like"/>
    <property type="match status" value="2"/>
</dbReference>
<dbReference type="InterPro" id="IPR001753">
    <property type="entry name" value="Enoyl-CoA_hydra/iso"/>
</dbReference>
<dbReference type="Gene3D" id="3.90.226.10">
    <property type="entry name" value="2-enoyl-CoA Hydratase, Chain A, domain 1"/>
    <property type="match status" value="1"/>
</dbReference>
<dbReference type="Pfam" id="PF00725">
    <property type="entry name" value="3HCDH"/>
    <property type="match status" value="1"/>
</dbReference>
<evidence type="ECO:0000256" key="2">
    <source>
        <dbReference type="ARBA" id="ARBA00005005"/>
    </source>
</evidence>
<evidence type="ECO:0000256" key="13">
    <source>
        <dbReference type="RuleBase" id="RU003707"/>
    </source>
</evidence>
<dbReference type="AlphaFoldDB" id="A0A2P6NZL6"/>
<dbReference type="Proteomes" id="UP000241769">
    <property type="component" value="Unassembled WGS sequence"/>
</dbReference>
<comment type="caution">
    <text evidence="17">The sequence shown here is derived from an EMBL/GenBank/DDBJ whole genome shotgun (WGS) entry which is preliminary data.</text>
</comment>
<dbReference type="EMBL" id="MDYQ01000003">
    <property type="protein sequence ID" value="PRP89390.1"/>
    <property type="molecule type" value="Genomic_DNA"/>
</dbReference>
<sequence>MEAARRRTNLLAGHITTGNEHLILETADVAAPSGNLVLTQVKDGVALLTLNSPPVNALSPQLLQALEKAYTEAANNSSVKAIVITGKGKFCGGADITSFSTDAKATEASNLRTHNFFNTMESGSKPVVAAIDGFALGGGLELAMSTHARVITPTTSLGLPELNLGIIPGYGGTQRLPRLVGVQKAVEMILKSAPVKAKEALDIELVDAVVPREQLLQEAGKKALELSAKPESLRRSLRLEDKIDKETALQILGFASKQVSKIAKNVPHPKAALAAIQEGIENGPERGLERERKEILKMMGTPTTQALISFFFATKSTTKVPGVTDKGLKPRDIKTAAVIGGGTMGSGIITALIFSGITTYLKEINQKFLDQGVERVKANVFSRVKKGKMTEEAANKTLSLLKPTLNYDGWKSVDIVIEAALEDIPLKQKIFAELEGVTGPHTILASNTSTINIETIGEKTKSSDRIIGTHFFSPAHVMPLLEIIRTPKNSAQVLVDALGLSAKLRKTPVVVGNCVGFTANRIFAPYSQAAAFLVERGVDPYRIDKAIESFGMPMGPFKMMDLSGVDIGVYVGGIIGNAYPDRTYKSALASTFQKAGRLGQKTKAGMYKYEGRKAVPDPDNIAPLIEATRKANNVTDKIEMTDDEIVQFLMYPVSNESTRVLEEGHVTQASDIDVCAVFGYGYPAYRGGPMKFAEQEGYSKVAAKLNEWHGKYKHPLFKPSNWLLNAAQKK</sequence>
<evidence type="ECO:0000256" key="12">
    <source>
        <dbReference type="ARBA" id="ARBA00023268"/>
    </source>
</evidence>
<evidence type="ECO:0000256" key="5">
    <source>
        <dbReference type="ARBA" id="ARBA00022832"/>
    </source>
</evidence>
<keyword evidence="10" id="KW-0413">Isomerase</keyword>
<dbReference type="GO" id="GO:0016853">
    <property type="term" value="F:isomerase activity"/>
    <property type="evidence" value="ECO:0007669"/>
    <property type="project" value="UniProtKB-KW"/>
</dbReference>
<dbReference type="GO" id="GO:0070403">
    <property type="term" value="F:NAD+ binding"/>
    <property type="evidence" value="ECO:0007669"/>
    <property type="project" value="InterPro"/>
</dbReference>
<dbReference type="Gene3D" id="1.10.1040.50">
    <property type="match status" value="1"/>
</dbReference>
<dbReference type="FunFam" id="1.10.1040.50:FF:000006">
    <property type="entry name" value="Peroxisomal bifunctional enzyme"/>
    <property type="match status" value="1"/>
</dbReference>
<keyword evidence="7" id="KW-0520">NAD</keyword>
<dbReference type="STRING" id="1890364.A0A2P6NZL6"/>
<evidence type="ECO:0000256" key="4">
    <source>
        <dbReference type="ARBA" id="ARBA00011245"/>
    </source>
</evidence>
<evidence type="ECO:0000256" key="3">
    <source>
        <dbReference type="ARBA" id="ARBA00008750"/>
    </source>
</evidence>
<evidence type="ECO:0000256" key="10">
    <source>
        <dbReference type="ARBA" id="ARBA00023235"/>
    </source>
</evidence>
<comment type="subunit">
    <text evidence="4">Monomer.</text>
</comment>
<evidence type="ECO:0000259" key="15">
    <source>
        <dbReference type="Pfam" id="PF00725"/>
    </source>
</evidence>
<dbReference type="InterPro" id="IPR008927">
    <property type="entry name" value="6-PGluconate_DH-like_C_sf"/>
</dbReference>
<evidence type="ECO:0000256" key="1">
    <source>
        <dbReference type="ARBA" id="ARBA00004275"/>
    </source>
</evidence>
<accession>A0A2P6NZL6</accession>
<dbReference type="Gene3D" id="3.40.50.720">
    <property type="entry name" value="NAD(P)-binding Rossmann-like Domain"/>
    <property type="match status" value="1"/>
</dbReference>
<keyword evidence="14" id="KW-1133">Transmembrane helix</keyword>
<comment type="subcellular location">
    <subcellularLocation>
        <location evidence="1">Peroxisome</location>
    </subcellularLocation>
</comment>
<dbReference type="Pfam" id="PF02737">
    <property type="entry name" value="3HCDH_N"/>
    <property type="match status" value="1"/>
</dbReference>
<keyword evidence="8" id="KW-0443">Lipid metabolism</keyword>
<reference evidence="17 18" key="1">
    <citation type="journal article" date="2018" name="Genome Biol. Evol.">
        <title>Multiple Roots of Fruiting Body Formation in Amoebozoa.</title>
        <authorList>
            <person name="Hillmann F."/>
            <person name="Forbes G."/>
            <person name="Novohradska S."/>
            <person name="Ferling I."/>
            <person name="Riege K."/>
            <person name="Groth M."/>
            <person name="Westermann M."/>
            <person name="Marz M."/>
            <person name="Spaller T."/>
            <person name="Winckler T."/>
            <person name="Schaap P."/>
            <person name="Glockner G."/>
        </authorList>
    </citation>
    <scope>NUCLEOTIDE SEQUENCE [LARGE SCALE GENOMIC DNA]</scope>
    <source>
        <strain evidence="17 18">Jena</strain>
    </source>
</reference>
<evidence type="ECO:0000313" key="17">
    <source>
        <dbReference type="EMBL" id="PRP89390.1"/>
    </source>
</evidence>
<dbReference type="SUPFAM" id="SSF51735">
    <property type="entry name" value="NAD(P)-binding Rossmann-fold domains"/>
    <property type="match status" value="1"/>
</dbReference>
<dbReference type="InterPro" id="IPR018376">
    <property type="entry name" value="Enoyl-CoA_hyd/isom_CS"/>
</dbReference>
<keyword evidence="6" id="KW-0560">Oxidoreductase</keyword>
<protein>
    <submittedName>
        <fullName evidence="17">Glyoxysomal fatty acid beta-oxidation multifunctional protein MFP-a</fullName>
    </submittedName>
</protein>
<evidence type="ECO:0000256" key="9">
    <source>
        <dbReference type="ARBA" id="ARBA00023140"/>
    </source>
</evidence>
<keyword evidence="11" id="KW-0456">Lyase</keyword>
<dbReference type="InterPro" id="IPR036291">
    <property type="entry name" value="NAD(P)-bd_dom_sf"/>
</dbReference>
<evidence type="ECO:0000259" key="16">
    <source>
        <dbReference type="Pfam" id="PF02737"/>
    </source>
</evidence>
<dbReference type="FunFam" id="3.40.50.720:FF:000009">
    <property type="entry name" value="Fatty oxidation complex, alpha subunit"/>
    <property type="match status" value="1"/>
</dbReference>
<dbReference type="GO" id="GO:0003857">
    <property type="term" value="F:(3S)-3-hydroxyacyl-CoA dehydrogenase (NAD+) activity"/>
    <property type="evidence" value="ECO:0007669"/>
    <property type="project" value="TreeGrafter"/>
</dbReference>
<dbReference type="CDD" id="cd06558">
    <property type="entry name" value="crotonase-like"/>
    <property type="match status" value="1"/>
</dbReference>
<dbReference type="InterPro" id="IPR006108">
    <property type="entry name" value="3HC_DH_C"/>
</dbReference>
<dbReference type="PANTHER" id="PTHR23309:SF49">
    <property type="entry name" value="PEROXISOMAL BIFUNCTIONAL ENZYME"/>
    <property type="match status" value="1"/>
</dbReference>
<dbReference type="GO" id="GO:0006635">
    <property type="term" value="P:fatty acid beta-oxidation"/>
    <property type="evidence" value="ECO:0007669"/>
    <property type="project" value="UniProtKB-UniPathway"/>
</dbReference>
<comment type="pathway">
    <text evidence="2">Lipid metabolism; fatty acid beta-oxidation.</text>
</comment>
<evidence type="ECO:0000313" key="18">
    <source>
        <dbReference type="Proteomes" id="UP000241769"/>
    </source>
</evidence>
<comment type="similarity">
    <text evidence="3">In the N-terminal section; belongs to the enoyl-CoA hydratase/isomerase family.</text>
</comment>
<keyword evidence="5" id="KW-0276">Fatty acid metabolism</keyword>